<evidence type="ECO:0000313" key="2">
    <source>
        <dbReference type="EMBL" id="KAF2644307.1"/>
    </source>
</evidence>
<accession>A0A6A6SAS3</accession>
<gene>
    <name evidence="2" type="ORF">P280DRAFT_515262</name>
</gene>
<dbReference type="AlphaFoldDB" id="A0A6A6SAS3"/>
<feature type="compositionally biased region" description="Polar residues" evidence="1">
    <location>
        <begin position="134"/>
        <end position="151"/>
    </location>
</feature>
<proteinExistence type="predicted"/>
<keyword evidence="3" id="KW-1185">Reference proteome</keyword>
<evidence type="ECO:0000313" key="3">
    <source>
        <dbReference type="Proteomes" id="UP000799753"/>
    </source>
</evidence>
<dbReference type="Proteomes" id="UP000799753">
    <property type="component" value="Unassembled WGS sequence"/>
</dbReference>
<protein>
    <submittedName>
        <fullName evidence="2">Uncharacterized protein</fullName>
    </submittedName>
</protein>
<evidence type="ECO:0000256" key="1">
    <source>
        <dbReference type="SAM" id="MobiDB-lite"/>
    </source>
</evidence>
<sequence length="151" mass="16377">MLANTPIDHANFTRALKSPALPKVVLAHLDIDIRRHILVGKLLAYSDVASSTQQGNISDEGANAIWETGMVDQGTMRPDAVPVFGVCGGWLEEDVKRASGRREHMQATNGFNTETALESDVMATVRRVARTRNKQQATHTSTGTSRPSAIP</sequence>
<reference evidence="2" key="1">
    <citation type="journal article" date="2020" name="Stud. Mycol.">
        <title>101 Dothideomycetes genomes: a test case for predicting lifestyles and emergence of pathogens.</title>
        <authorList>
            <person name="Haridas S."/>
            <person name="Albert R."/>
            <person name="Binder M."/>
            <person name="Bloem J."/>
            <person name="Labutti K."/>
            <person name="Salamov A."/>
            <person name="Andreopoulos B."/>
            <person name="Baker S."/>
            <person name="Barry K."/>
            <person name="Bills G."/>
            <person name="Bluhm B."/>
            <person name="Cannon C."/>
            <person name="Castanera R."/>
            <person name="Culley D."/>
            <person name="Daum C."/>
            <person name="Ezra D."/>
            <person name="Gonzalez J."/>
            <person name="Henrissat B."/>
            <person name="Kuo A."/>
            <person name="Liang C."/>
            <person name="Lipzen A."/>
            <person name="Lutzoni F."/>
            <person name="Magnuson J."/>
            <person name="Mondo S."/>
            <person name="Nolan M."/>
            <person name="Ohm R."/>
            <person name="Pangilinan J."/>
            <person name="Park H.-J."/>
            <person name="Ramirez L."/>
            <person name="Alfaro M."/>
            <person name="Sun H."/>
            <person name="Tritt A."/>
            <person name="Yoshinaga Y."/>
            <person name="Zwiers L.-H."/>
            <person name="Turgeon B."/>
            <person name="Goodwin S."/>
            <person name="Spatafora J."/>
            <person name="Crous P."/>
            <person name="Grigoriev I."/>
        </authorList>
    </citation>
    <scope>NUCLEOTIDE SEQUENCE</scope>
    <source>
        <strain evidence="2">CBS 473.64</strain>
    </source>
</reference>
<organism evidence="2 3">
    <name type="scientific">Massarina eburnea CBS 473.64</name>
    <dbReference type="NCBI Taxonomy" id="1395130"/>
    <lineage>
        <taxon>Eukaryota</taxon>
        <taxon>Fungi</taxon>
        <taxon>Dikarya</taxon>
        <taxon>Ascomycota</taxon>
        <taxon>Pezizomycotina</taxon>
        <taxon>Dothideomycetes</taxon>
        <taxon>Pleosporomycetidae</taxon>
        <taxon>Pleosporales</taxon>
        <taxon>Massarineae</taxon>
        <taxon>Massarinaceae</taxon>
        <taxon>Massarina</taxon>
    </lineage>
</organism>
<feature type="region of interest" description="Disordered" evidence="1">
    <location>
        <begin position="129"/>
        <end position="151"/>
    </location>
</feature>
<dbReference type="EMBL" id="MU006779">
    <property type="protein sequence ID" value="KAF2644307.1"/>
    <property type="molecule type" value="Genomic_DNA"/>
</dbReference>
<name>A0A6A6SAS3_9PLEO</name>